<evidence type="ECO:0008006" key="6">
    <source>
        <dbReference type="Google" id="ProtNLM"/>
    </source>
</evidence>
<evidence type="ECO:0000313" key="3">
    <source>
        <dbReference type="EMBL" id="SAM45093.1"/>
    </source>
</evidence>
<accession>A0A132P250</accession>
<dbReference type="Proteomes" id="UP000183509">
    <property type="component" value="Unassembled WGS sequence"/>
</dbReference>
<dbReference type="AlphaFoldDB" id="A0A132P250"/>
<dbReference type="EMBL" id="FKLM01000022">
    <property type="protein sequence ID" value="SAM45093.1"/>
    <property type="molecule type" value="Genomic_DNA"/>
</dbReference>
<comment type="caution">
    <text evidence="1">The sequence shown here is derived from an EMBL/GenBank/DDBJ whole genome shotgun (WGS) entry which is preliminary data.</text>
</comment>
<dbReference type="RefSeq" id="WP_002317765.1">
    <property type="nucleotide sequence ID" value="NZ_BHWQ01000023.1"/>
</dbReference>
<proteinExistence type="predicted"/>
<reference evidence="1 4" key="1">
    <citation type="submission" date="2016-01" db="EMBL/GenBank/DDBJ databases">
        <title>Molecular Mechanisms for transfer of large genomic segments between Enterococcus faecium strains.</title>
        <authorList>
            <person name="Garcia-Solache M.A."/>
            <person name="Lebreton F."/>
            <person name="Mclaughlin R.E."/>
            <person name="Whiteaker J.D."/>
            <person name="Gilmore M.S."/>
            <person name="Rice L.B."/>
        </authorList>
    </citation>
    <scope>NUCLEOTIDE SEQUENCE [LARGE SCALE GENOMIC DNA]</scope>
    <source>
        <strain evidence="1 4">D344RRF x C68</strain>
    </source>
</reference>
<name>A0A132P250_ENTFC</name>
<evidence type="ECO:0000313" key="4">
    <source>
        <dbReference type="Proteomes" id="UP000070452"/>
    </source>
</evidence>
<evidence type="ECO:0000313" key="5">
    <source>
        <dbReference type="Proteomes" id="UP000183509"/>
    </source>
</evidence>
<dbReference type="EMBL" id="LRHK01000001">
    <property type="protein sequence ID" value="KWX17870.1"/>
    <property type="molecule type" value="Genomic_DNA"/>
</dbReference>
<evidence type="ECO:0000313" key="1">
    <source>
        <dbReference type="EMBL" id="KWX16388.1"/>
    </source>
</evidence>
<organism evidence="1 4">
    <name type="scientific">Enterococcus faecium</name>
    <name type="common">Streptococcus faecium</name>
    <dbReference type="NCBI Taxonomy" id="1352"/>
    <lineage>
        <taxon>Bacteria</taxon>
        <taxon>Bacillati</taxon>
        <taxon>Bacillota</taxon>
        <taxon>Bacilli</taxon>
        <taxon>Lactobacillales</taxon>
        <taxon>Enterococcaceae</taxon>
        <taxon>Enterococcus</taxon>
    </lineage>
</organism>
<dbReference type="EMBL" id="LRHK01000007">
    <property type="protein sequence ID" value="KWX16388.1"/>
    <property type="molecule type" value="Genomic_DNA"/>
</dbReference>
<gene>
    <name evidence="2" type="ORF">AWT83_05040</name>
    <name evidence="1" type="ORF">AWT83_18220</name>
    <name evidence="3" type="ORF">DTPHA_601548</name>
</gene>
<evidence type="ECO:0000313" key="2">
    <source>
        <dbReference type="EMBL" id="KWX17870.1"/>
    </source>
</evidence>
<dbReference type="Pfam" id="PF20765">
    <property type="entry name" value="Phage_tail_terminator_8"/>
    <property type="match status" value="1"/>
</dbReference>
<dbReference type="InterPro" id="IPR049254">
    <property type="entry name" value="Phage_tail_terminator"/>
</dbReference>
<reference evidence="3 5" key="2">
    <citation type="submission" date="2016-04" db="EMBL/GenBank/DDBJ databases">
        <authorList>
            <person name="Millard A."/>
        </authorList>
    </citation>
    <scope>NUCLEOTIDE SEQUENCE [LARGE SCALE GENOMIC DNA]</scope>
    <source>
        <strain evidence="3">Isolate 22</strain>
    </source>
</reference>
<dbReference type="Proteomes" id="UP000070452">
    <property type="component" value="Unassembled WGS sequence"/>
</dbReference>
<protein>
    <recommendedName>
        <fullName evidence="6">DUF3168 domain-containing protein</fullName>
    </recommendedName>
</protein>
<sequence length="125" mass="14346">MKDEIIAAISSKLKEIYPDGTIYLDSVMQSTKDFYFVLSVMESGTENVGIDIQNVSFLIDIALIDNNPNRNLINELVSRCGTFFNTITIDEQILFPKAYLPDEADGVQHIRFTLEFPQYIEWSER</sequence>